<evidence type="ECO:0000313" key="7">
    <source>
        <dbReference type="Proteomes" id="UP000317180"/>
    </source>
</evidence>
<comment type="caution">
    <text evidence="6">The sequence shown here is derived from an EMBL/GenBank/DDBJ whole genome shotgun (WGS) entry which is preliminary data.</text>
</comment>
<evidence type="ECO:0000256" key="1">
    <source>
        <dbReference type="ARBA" id="ARBA00009437"/>
    </source>
</evidence>
<proteinExistence type="inferred from homology"/>
<name>A0ABQ0SPU8_9BACL</name>
<keyword evidence="2" id="KW-0805">Transcription regulation</keyword>
<evidence type="ECO:0000256" key="3">
    <source>
        <dbReference type="ARBA" id="ARBA00023125"/>
    </source>
</evidence>
<dbReference type="EMBL" id="BJOD01000017">
    <property type="protein sequence ID" value="GED25894.1"/>
    <property type="molecule type" value="Genomic_DNA"/>
</dbReference>
<evidence type="ECO:0000259" key="5">
    <source>
        <dbReference type="Pfam" id="PF03466"/>
    </source>
</evidence>
<dbReference type="Gene3D" id="3.40.190.10">
    <property type="entry name" value="Periplasmic binding protein-like II"/>
    <property type="match status" value="2"/>
</dbReference>
<dbReference type="RefSeq" id="WP_242507391.1">
    <property type="nucleotide sequence ID" value="NZ_CP026363.1"/>
</dbReference>
<dbReference type="GeneID" id="82812614"/>
<organism evidence="6 7">
    <name type="scientific">Brevibacillus agri</name>
    <dbReference type="NCBI Taxonomy" id="51101"/>
    <lineage>
        <taxon>Bacteria</taxon>
        <taxon>Bacillati</taxon>
        <taxon>Bacillota</taxon>
        <taxon>Bacilli</taxon>
        <taxon>Bacillales</taxon>
        <taxon>Paenibacillaceae</taxon>
        <taxon>Brevibacillus</taxon>
    </lineage>
</organism>
<dbReference type="Pfam" id="PF03466">
    <property type="entry name" value="LysR_substrate"/>
    <property type="match status" value="1"/>
</dbReference>
<accession>A0ABQ0SPU8</accession>
<protein>
    <recommendedName>
        <fullName evidence="5">LysR substrate-binding domain-containing protein</fullName>
    </recommendedName>
</protein>
<comment type="similarity">
    <text evidence="1">Belongs to the LysR transcriptional regulatory family.</text>
</comment>
<dbReference type="Proteomes" id="UP000317180">
    <property type="component" value="Unassembled WGS sequence"/>
</dbReference>
<keyword evidence="7" id="KW-1185">Reference proteome</keyword>
<feature type="domain" description="LysR substrate-binding" evidence="5">
    <location>
        <begin position="3"/>
        <end position="81"/>
    </location>
</feature>
<dbReference type="PANTHER" id="PTHR30346:SF28">
    <property type="entry name" value="HTH-TYPE TRANSCRIPTIONAL REGULATOR CYNR"/>
    <property type="match status" value="1"/>
</dbReference>
<dbReference type="SUPFAM" id="SSF53850">
    <property type="entry name" value="Periplasmic binding protein-like II"/>
    <property type="match status" value="1"/>
</dbReference>
<sequence>MTKVCHQAGFSPKITVETHDMQTVIELVSSGMGVSLGPRLPLAGKSVAFRALSDVSIRLEAGVAYRMDEKSELVHSFLELFFRLFPHETQS</sequence>
<keyword evidence="3" id="KW-0238">DNA-binding</keyword>
<dbReference type="InterPro" id="IPR005119">
    <property type="entry name" value="LysR_subst-bd"/>
</dbReference>
<reference evidence="6 7" key="1">
    <citation type="submission" date="2019-06" db="EMBL/GenBank/DDBJ databases">
        <title>Whole genome shotgun sequence of Brevibacillus agri NBRC 15538.</title>
        <authorList>
            <person name="Hosoyama A."/>
            <person name="Uohara A."/>
            <person name="Ohji S."/>
            <person name="Ichikawa N."/>
        </authorList>
    </citation>
    <scope>NUCLEOTIDE SEQUENCE [LARGE SCALE GENOMIC DNA]</scope>
    <source>
        <strain evidence="6 7">NBRC 15538</strain>
    </source>
</reference>
<evidence type="ECO:0000256" key="2">
    <source>
        <dbReference type="ARBA" id="ARBA00023015"/>
    </source>
</evidence>
<dbReference type="PANTHER" id="PTHR30346">
    <property type="entry name" value="TRANSCRIPTIONAL DUAL REGULATOR HCAR-RELATED"/>
    <property type="match status" value="1"/>
</dbReference>
<evidence type="ECO:0000256" key="4">
    <source>
        <dbReference type="ARBA" id="ARBA00023163"/>
    </source>
</evidence>
<keyword evidence="4" id="KW-0804">Transcription</keyword>
<gene>
    <name evidence="6" type="ORF">BAG01nite_19960</name>
</gene>
<evidence type="ECO:0000313" key="6">
    <source>
        <dbReference type="EMBL" id="GED25894.1"/>
    </source>
</evidence>